<reference evidence="2" key="1">
    <citation type="submission" date="2021-05" db="EMBL/GenBank/DDBJ databases">
        <authorList>
            <person name="Alioto T."/>
            <person name="Alioto T."/>
            <person name="Gomez Garrido J."/>
        </authorList>
    </citation>
    <scope>NUCLEOTIDE SEQUENCE</scope>
</reference>
<keyword evidence="1" id="KW-0472">Membrane</keyword>
<dbReference type="AlphaFoldDB" id="A0A8D8BGX4"/>
<dbReference type="EMBL" id="HBUE01073523">
    <property type="protein sequence ID" value="CAG6473779.1"/>
    <property type="molecule type" value="Transcribed_RNA"/>
</dbReference>
<keyword evidence="1" id="KW-0812">Transmembrane</keyword>
<feature type="transmembrane region" description="Helical" evidence="1">
    <location>
        <begin position="78"/>
        <end position="103"/>
    </location>
</feature>
<proteinExistence type="predicted"/>
<evidence type="ECO:0000256" key="1">
    <source>
        <dbReference type="SAM" id="Phobius"/>
    </source>
</evidence>
<keyword evidence="1" id="KW-1133">Transmembrane helix</keyword>
<evidence type="ECO:0000313" key="2">
    <source>
        <dbReference type="EMBL" id="CAG6473779.1"/>
    </source>
</evidence>
<sequence>MHTFTYTSIPFIVIAFGEPRKNFPFSQHYYQKSIFARVLFPPFSAHLTNCEPLMLARFDWVLEIKRFGNGPFDCSYKYFFVFSSSIYSSCLFLLLLISFLFTLNRNLTFIQIQLVTAKNIRDRDIFFCVLLLRFDFKFLFPWFFV</sequence>
<accession>A0A8D8BGX4</accession>
<protein>
    <submittedName>
        <fullName evidence="2">(northern house mosquito) hypothetical protein</fullName>
    </submittedName>
</protein>
<name>A0A8D8BGX4_CULPI</name>
<feature type="transmembrane region" description="Helical" evidence="1">
    <location>
        <begin position="124"/>
        <end position="144"/>
    </location>
</feature>
<organism evidence="2">
    <name type="scientific">Culex pipiens</name>
    <name type="common">House mosquito</name>
    <dbReference type="NCBI Taxonomy" id="7175"/>
    <lineage>
        <taxon>Eukaryota</taxon>
        <taxon>Metazoa</taxon>
        <taxon>Ecdysozoa</taxon>
        <taxon>Arthropoda</taxon>
        <taxon>Hexapoda</taxon>
        <taxon>Insecta</taxon>
        <taxon>Pterygota</taxon>
        <taxon>Neoptera</taxon>
        <taxon>Endopterygota</taxon>
        <taxon>Diptera</taxon>
        <taxon>Nematocera</taxon>
        <taxon>Culicoidea</taxon>
        <taxon>Culicidae</taxon>
        <taxon>Culicinae</taxon>
        <taxon>Culicini</taxon>
        <taxon>Culex</taxon>
        <taxon>Culex</taxon>
    </lineage>
</organism>